<dbReference type="OrthoDB" id="3482285at2759"/>
<organism evidence="2 3">
    <name type="scientific">Fusarium falciforme</name>
    <dbReference type="NCBI Taxonomy" id="195108"/>
    <lineage>
        <taxon>Eukaryota</taxon>
        <taxon>Fungi</taxon>
        <taxon>Dikarya</taxon>
        <taxon>Ascomycota</taxon>
        <taxon>Pezizomycotina</taxon>
        <taxon>Sordariomycetes</taxon>
        <taxon>Hypocreomycetidae</taxon>
        <taxon>Hypocreales</taxon>
        <taxon>Nectriaceae</taxon>
        <taxon>Fusarium</taxon>
        <taxon>Fusarium solani species complex</taxon>
    </lineage>
</organism>
<keyword evidence="3" id="KW-1185">Reference proteome</keyword>
<gene>
    <name evidence="2" type="ORF">NW755_014887</name>
</gene>
<dbReference type="InterPro" id="IPR029062">
    <property type="entry name" value="Class_I_gatase-like"/>
</dbReference>
<comment type="caution">
    <text evidence="2">The sequence shown here is derived from an EMBL/GenBank/DDBJ whole genome shotgun (WGS) entry which is preliminary data.</text>
</comment>
<protein>
    <recommendedName>
        <fullName evidence="1">ThuA-like domain-containing protein</fullName>
    </recommendedName>
</protein>
<dbReference type="Gene3D" id="3.40.50.880">
    <property type="match status" value="1"/>
</dbReference>
<dbReference type="PANTHER" id="PTHR40469:SF2">
    <property type="entry name" value="GALACTOSE-BINDING DOMAIN-LIKE SUPERFAMILY PROTEIN"/>
    <property type="match status" value="1"/>
</dbReference>
<evidence type="ECO:0000259" key="1">
    <source>
        <dbReference type="Pfam" id="PF06283"/>
    </source>
</evidence>
<dbReference type="Pfam" id="PF06283">
    <property type="entry name" value="ThuA"/>
    <property type="match status" value="1"/>
</dbReference>
<dbReference type="EMBL" id="JAOQAV010000555">
    <property type="protein sequence ID" value="KAJ4175478.1"/>
    <property type="molecule type" value="Genomic_DNA"/>
</dbReference>
<dbReference type="InterPro" id="IPR029010">
    <property type="entry name" value="ThuA-like"/>
</dbReference>
<dbReference type="AlphaFoldDB" id="A0A9W8QRW4"/>
<accession>A0A9W8QRW4</accession>
<feature type="domain" description="ThuA-like" evidence="1">
    <location>
        <begin position="9"/>
        <end position="89"/>
    </location>
</feature>
<evidence type="ECO:0000313" key="2">
    <source>
        <dbReference type="EMBL" id="KAJ4175478.1"/>
    </source>
</evidence>
<name>A0A9W8QRW4_9HYPO</name>
<proteinExistence type="predicted"/>
<dbReference type="PANTHER" id="PTHR40469">
    <property type="entry name" value="SECRETED GLYCOSYL HYDROLASE"/>
    <property type="match status" value="1"/>
</dbReference>
<reference evidence="2" key="1">
    <citation type="submission" date="2022-09" db="EMBL/GenBank/DDBJ databases">
        <title>Fusarium specimens isolated from Avocado Roots.</title>
        <authorList>
            <person name="Stajich J."/>
            <person name="Roper C."/>
            <person name="Heimlech-Rivalta G."/>
        </authorList>
    </citation>
    <scope>NUCLEOTIDE SEQUENCE</scope>
    <source>
        <strain evidence="2">A02</strain>
    </source>
</reference>
<dbReference type="SUPFAM" id="SSF52317">
    <property type="entry name" value="Class I glutamine amidotransferase-like"/>
    <property type="match status" value="1"/>
</dbReference>
<evidence type="ECO:0000313" key="3">
    <source>
        <dbReference type="Proteomes" id="UP001152087"/>
    </source>
</evidence>
<dbReference type="Proteomes" id="UP001152087">
    <property type="component" value="Unassembled WGS sequence"/>
</dbReference>
<sequence length="99" mass="11394">MSGSGVVERRWMDEWYNFKSHPRENANLRVLVRGDTGSFQGGRMGDDHPLVWCQEFDGGRSFYTALGHFDEAYVDEWYMGQILRAILWTARADGKASET</sequence>